<feature type="compositionally biased region" description="Basic and acidic residues" evidence="1">
    <location>
        <begin position="126"/>
        <end position="135"/>
    </location>
</feature>
<dbReference type="AlphaFoldDB" id="A0A914VKP4"/>
<keyword evidence="2" id="KW-1185">Reference proteome</keyword>
<feature type="region of interest" description="Disordered" evidence="1">
    <location>
        <begin position="123"/>
        <end position="178"/>
    </location>
</feature>
<proteinExistence type="predicted"/>
<protein>
    <submittedName>
        <fullName evidence="3">Uncharacterized protein</fullName>
    </submittedName>
</protein>
<sequence length="208" mass="22907">MMATWKCDAREYESRKAASCGGRRIPAAAAAAVAAVQVGRRMNGREASDGVDQAVTTELCGHARHTRARKTREEGRRSARGGILLLFFAQSVGADGHLGNKEVLRSLERPRSWAQPTATSVPRLLGHGEKTDHRQTFRRRRLPPPPPPPLYRQARQTTVSHLVASPPPPPPPPLHLPAHLQNNRVFVESTVSLKTRRPTLPVYPIGLK</sequence>
<evidence type="ECO:0000256" key="1">
    <source>
        <dbReference type="SAM" id="MobiDB-lite"/>
    </source>
</evidence>
<reference evidence="3" key="1">
    <citation type="submission" date="2022-11" db="UniProtKB">
        <authorList>
            <consortium name="WormBaseParasite"/>
        </authorList>
    </citation>
    <scope>IDENTIFICATION</scope>
</reference>
<dbReference type="WBParaSite" id="PSAMB.scaffold2163size24935.g16693.t1">
    <property type="protein sequence ID" value="PSAMB.scaffold2163size24935.g16693.t1"/>
    <property type="gene ID" value="PSAMB.scaffold2163size24935.g16693"/>
</dbReference>
<evidence type="ECO:0000313" key="3">
    <source>
        <dbReference type="WBParaSite" id="PSAMB.scaffold2163size24935.g16693.t1"/>
    </source>
</evidence>
<name>A0A914VKP4_9BILA</name>
<feature type="compositionally biased region" description="Pro residues" evidence="1">
    <location>
        <begin position="165"/>
        <end position="175"/>
    </location>
</feature>
<organism evidence="2 3">
    <name type="scientific">Plectus sambesii</name>
    <dbReference type="NCBI Taxonomy" id="2011161"/>
    <lineage>
        <taxon>Eukaryota</taxon>
        <taxon>Metazoa</taxon>
        <taxon>Ecdysozoa</taxon>
        <taxon>Nematoda</taxon>
        <taxon>Chromadorea</taxon>
        <taxon>Plectida</taxon>
        <taxon>Plectina</taxon>
        <taxon>Plectoidea</taxon>
        <taxon>Plectidae</taxon>
        <taxon>Plectus</taxon>
    </lineage>
</organism>
<accession>A0A914VKP4</accession>
<dbReference type="Proteomes" id="UP000887566">
    <property type="component" value="Unplaced"/>
</dbReference>
<evidence type="ECO:0000313" key="2">
    <source>
        <dbReference type="Proteomes" id="UP000887566"/>
    </source>
</evidence>